<organism evidence="1 2">
    <name type="scientific">Pelomonas candidula</name>
    <dbReference type="NCBI Taxonomy" id="3299025"/>
    <lineage>
        <taxon>Bacteria</taxon>
        <taxon>Pseudomonadati</taxon>
        <taxon>Pseudomonadota</taxon>
        <taxon>Betaproteobacteria</taxon>
        <taxon>Burkholderiales</taxon>
        <taxon>Sphaerotilaceae</taxon>
        <taxon>Roseateles</taxon>
    </lineage>
</organism>
<proteinExistence type="predicted"/>
<accession>A0ABW7HBU1</accession>
<name>A0ABW7HBU1_9BURK</name>
<evidence type="ECO:0000313" key="1">
    <source>
        <dbReference type="EMBL" id="MFG6487285.1"/>
    </source>
</evidence>
<sequence>MNASHFELRFRSLFRSGRALSFPCDAQGAVQLDDLSDKARENYFFARTVVGRDYASPVVCAADETSAVLHS</sequence>
<gene>
    <name evidence="1" type="ORF">ACG04R_11450</name>
</gene>
<dbReference type="RefSeq" id="WP_394409841.1">
    <property type="nucleotide sequence ID" value="NZ_JBIGIC010000005.1"/>
</dbReference>
<reference evidence="1 2" key="1">
    <citation type="submission" date="2024-08" db="EMBL/GenBank/DDBJ databases">
        <authorList>
            <person name="Lu H."/>
        </authorList>
    </citation>
    <scope>NUCLEOTIDE SEQUENCE [LARGE SCALE GENOMIC DNA]</scope>
    <source>
        <strain evidence="1 2">BYS78W</strain>
    </source>
</reference>
<keyword evidence="2" id="KW-1185">Reference proteome</keyword>
<dbReference type="EMBL" id="JBIGIC010000005">
    <property type="protein sequence ID" value="MFG6487285.1"/>
    <property type="molecule type" value="Genomic_DNA"/>
</dbReference>
<protein>
    <submittedName>
        <fullName evidence="1">Uncharacterized protein</fullName>
    </submittedName>
</protein>
<dbReference type="Proteomes" id="UP001606134">
    <property type="component" value="Unassembled WGS sequence"/>
</dbReference>
<comment type="caution">
    <text evidence="1">The sequence shown here is derived from an EMBL/GenBank/DDBJ whole genome shotgun (WGS) entry which is preliminary data.</text>
</comment>
<evidence type="ECO:0000313" key="2">
    <source>
        <dbReference type="Proteomes" id="UP001606134"/>
    </source>
</evidence>